<evidence type="ECO:0000256" key="1">
    <source>
        <dbReference type="SAM" id="Coils"/>
    </source>
</evidence>
<dbReference type="InterPro" id="IPR044824">
    <property type="entry name" value="MAIN-like"/>
</dbReference>
<dbReference type="AlphaFoldDB" id="A0AAD8U7H3"/>
<feature type="compositionally biased region" description="Polar residues" evidence="2">
    <location>
        <begin position="553"/>
        <end position="563"/>
    </location>
</feature>
<dbReference type="Proteomes" id="UP001231189">
    <property type="component" value="Unassembled WGS sequence"/>
</dbReference>
<proteinExistence type="predicted"/>
<sequence length="760" mass="84341">MCLGPRSSESPALLISCEANRIPFVSQNLDLTSWADCLRAWPNPPEGWVAWYNRVSKSHYATWETIGIADALSLSLSPLEKNENILKTIGYFWSDALNCFMFGHGPMTPTLLDVAMITGLDIASPSPSAFKLPKVPFTLSSKKECTSWGAYLNRYMKTKGPVTEREHTAFLNFWLEHFIFCGPSLAPTKNYLSLAYELAKGTQLGLGKLFLGEIYRSLQLMSVKLFSRKTVKTGGPWWFIQLWAQLYFQNQIPDFPSLTTCTFPDVNGKEIRCTSYGQALYGLPGSRLIPKEAAGWFKIFFQGLDNPLFHPYTESANFENPVSFRLDDFADDASTQHLYSLMIRPCFLPVGMSTSNRIIKPGYECYQPVVAARQLGLGQVPPHFFLHHLTASRAELPDILTGQSNKMARLPHKPTVPLSYFFLRHQWFSYELATPEESHNASRPISPKSAPERASSGPLPPSLNSGEDGGEEGSGQENPEALRKLLAEMLRRYRPSATLDLATSTIAAAQVADPPESTKPIVTASAVPPSLGEGCDLSSLLTFDPESIEPASSKASGEPNPSTVRGPLQRLKDLLSASTETLIENSEEAKGIFEDIRPHLPMTLQVKLWPAVTLSAFKSRVQSARQRITLRHSQLPLRADIAEKCRRLNEKKAALDAKTDTSATRAELETLRKELENLEERVRVTKQLIQDKEALVARSQDEAKGLTADLKTDLAEIRTLSNQLVTGKDEDDQAEVEADCIRVDAVLALGVFLHRAVGDR</sequence>
<organism evidence="4 5">
    <name type="scientific">Lolium multiflorum</name>
    <name type="common">Italian ryegrass</name>
    <name type="synonym">Lolium perenne subsp. multiflorum</name>
    <dbReference type="NCBI Taxonomy" id="4521"/>
    <lineage>
        <taxon>Eukaryota</taxon>
        <taxon>Viridiplantae</taxon>
        <taxon>Streptophyta</taxon>
        <taxon>Embryophyta</taxon>
        <taxon>Tracheophyta</taxon>
        <taxon>Spermatophyta</taxon>
        <taxon>Magnoliopsida</taxon>
        <taxon>Liliopsida</taxon>
        <taxon>Poales</taxon>
        <taxon>Poaceae</taxon>
        <taxon>BOP clade</taxon>
        <taxon>Pooideae</taxon>
        <taxon>Poodae</taxon>
        <taxon>Poeae</taxon>
        <taxon>Poeae Chloroplast Group 2 (Poeae type)</taxon>
        <taxon>Loliodinae</taxon>
        <taxon>Loliinae</taxon>
        <taxon>Lolium</taxon>
    </lineage>
</organism>
<evidence type="ECO:0000313" key="4">
    <source>
        <dbReference type="EMBL" id="KAK1699323.1"/>
    </source>
</evidence>
<keyword evidence="1" id="KW-0175">Coiled coil</keyword>
<dbReference type="PANTHER" id="PTHR46033:SF65">
    <property type="entry name" value="AMINOTRANSFERASE-LIKE PLANT MOBILE DOMAIN-CONTAINING PROTEIN"/>
    <property type="match status" value="1"/>
</dbReference>
<name>A0AAD8U7H3_LOLMU</name>
<dbReference type="Pfam" id="PF10536">
    <property type="entry name" value="PMD"/>
    <property type="match status" value="1"/>
</dbReference>
<feature type="domain" description="Aminotransferase-like plant mobile" evidence="3">
    <location>
        <begin position="67"/>
        <end position="385"/>
    </location>
</feature>
<dbReference type="GO" id="GO:0010073">
    <property type="term" value="P:meristem maintenance"/>
    <property type="evidence" value="ECO:0007669"/>
    <property type="project" value="InterPro"/>
</dbReference>
<dbReference type="InterPro" id="IPR019557">
    <property type="entry name" value="AminoTfrase-like_pln_mobile"/>
</dbReference>
<reference evidence="4" key="1">
    <citation type="submission" date="2023-07" db="EMBL/GenBank/DDBJ databases">
        <title>A chromosome-level genome assembly of Lolium multiflorum.</title>
        <authorList>
            <person name="Chen Y."/>
            <person name="Copetti D."/>
            <person name="Kolliker R."/>
            <person name="Studer B."/>
        </authorList>
    </citation>
    <scope>NUCLEOTIDE SEQUENCE</scope>
    <source>
        <strain evidence="4">02402/16</strain>
        <tissue evidence="4">Leaf</tissue>
    </source>
</reference>
<feature type="region of interest" description="Disordered" evidence="2">
    <location>
        <begin position="438"/>
        <end position="478"/>
    </location>
</feature>
<dbReference type="EMBL" id="JAUUTY010000001">
    <property type="protein sequence ID" value="KAK1699323.1"/>
    <property type="molecule type" value="Genomic_DNA"/>
</dbReference>
<protein>
    <recommendedName>
        <fullName evidence="3">Aminotransferase-like plant mobile domain-containing protein</fullName>
    </recommendedName>
</protein>
<gene>
    <name evidence="4" type="ORF">QYE76_016020</name>
</gene>
<keyword evidence="5" id="KW-1185">Reference proteome</keyword>
<feature type="coiled-coil region" evidence="1">
    <location>
        <begin position="638"/>
        <end position="709"/>
    </location>
</feature>
<accession>A0AAD8U7H3</accession>
<evidence type="ECO:0000259" key="3">
    <source>
        <dbReference type="Pfam" id="PF10536"/>
    </source>
</evidence>
<feature type="region of interest" description="Disordered" evidence="2">
    <location>
        <begin position="547"/>
        <end position="566"/>
    </location>
</feature>
<evidence type="ECO:0000313" key="5">
    <source>
        <dbReference type="Proteomes" id="UP001231189"/>
    </source>
</evidence>
<dbReference type="PANTHER" id="PTHR46033">
    <property type="entry name" value="PROTEIN MAIN-LIKE 2"/>
    <property type="match status" value="1"/>
</dbReference>
<comment type="caution">
    <text evidence="4">The sequence shown here is derived from an EMBL/GenBank/DDBJ whole genome shotgun (WGS) entry which is preliminary data.</text>
</comment>
<evidence type="ECO:0000256" key="2">
    <source>
        <dbReference type="SAM" id="MobiDB-lite"/>
    </source>
</evidence>